<organism evidence="2 3">
    <name type="scientific">Caerostris extrusa</name>
    <name type="common">Bark spider</name>
    <name type="synonym">Caerostris bankana</name>
    <dbReference type="NCBI Taxonomy" id="172846"/>
    <lineage>
        <taxon>Eukaryota</taxon>
        <taxon>Metazoa</taxon>
        <taxon>Ecdysozoa</taxon>
        <taxon>Arthropoda</taxon>
        <taxon>Chelicerata</taxon>
        <taxon>Arachnida</taxon>
        <taxon>Araneae</taxon>
        <taxon>Araneomorphae</taxon>
        <taxon>Entelegynae</taxon>
        <taxon>Araneoidea</taxon>
        <taxon>Araneidae</taxon>
        <taxon>Caerostris</taxon>
    </lineage>
</organism>
<dbReference type="AlphaFoldDB" id="A0AAV4PXS8"/>
<evidence type="ECO:0000313" key="2">
    <source>
        <dbReference type="EMBL" id="GIY01935.1"/>
    </source>
</evidence>
<keyword evidence="3" id="KW-1185">Reference proteome</keyword>
<reference evidence="2 3" key="1">
    <citation type="submission" date="2021-06" db="EMBL/GenBank/DDBJ databases">
        <title>Caerostris extrusa draft genome.</title>
        <authorList>
            <person name="Kono N."/>
            <person name="Arakawa K."/>
        </authorList>
    </citation>
    <scope>NUCLEOTIDE SEQUENCE [LARGE SCALE GENOMIC DNA]</scope>
</reference>
<dbReference type="Proteomes" id="UP001054945">
    <property type="component" value="Unassembled WGS sequence"/>
</dbReference>
<name>A0AAV4PXS8_CAEEX</name>
<dbReference type="EMBL" id="BPLR01005390">
    <property type="protein sequence ID" value="GIY01935.1"/>
    <property type="molecule type" value="Genomic_DNA"/>
</dbReference>
<feature type="compositionally biased region" description="Pro residues" evidence="1">
    <location>
        <begin position="84"/>
        <end position="102"/>
    </location>
</feature>
<sequence>MKRRCGEQLSIIPTGRWISATSERFCAGTVCSLGGRGEMRKKRQLEKKFCFFGSRDGGDAQSPELRWMRMYRYRPLNSTSLPLHPLPSFNPPPTSPCPLEPF</sequence>
<accession>A0AAV4PXS8</accession>
<protein>
    <submittedName>
        <fullName evidence="2">Uncharacterized protein</fullName>
    </submittedName>
</protein>
<proteinExistence type="predicted"/>
<gene>
    <name evidence="2" type="ORF">CEXT_56881</name>
</gene>
<evidence type="ECO:0000313" key="3">
    <source>
        <dbReference type="Proteomes" id="UP001054945"/>
    </source>
</evidence>
<feature type="region of interest" description="Disordered" evidence="1">
    <location>
        <begin position="83"/>
        <end position="102"/>
    </location>
</feature>
<comment type="caution">
    <text evidence="2">The sequence shown here is derived from an EMBL/GenBank/DDBJ whole genome shotgun (WGS) entry which is preliminary data.</text>
</comment>
<evidence type="ECO:0000256" key="1">
    <source>
        <dbReference type="SAM" id="MobiDB-lite"/>
    </source>
</evidence>